<organism evidence="2 3">
    <name type="scientific">Symbiodinium natans</name>
    <dbReference type="NCBI Taxonomy" id="878477"/>
    <lineage>
        <taxon>Eukaryota</taxon>
        <taxon>Sar</taxon>
        <taxon>Alveolata</taxon>
        <taxon>Dinophyceae</taxon>
        <taxon>Suessiales</taxon>
        <taxon>Symbiodiniaceae</taxon>
        <taxon>Symbiodinium</taxon>
    </lineage>
</organism>
<dbReference type="Proteomes" id="UP000604046">
    <property type="component" value="Unassembled WGS sequence"/>
</dbReference>
<evidence type="ECO:0000256" key="1">
    <source>
        <dbReference type="SAM" id="Phobius"/>
    </source>
</evidence>
<keyword evidence="3" id="KW-1185">Reference proteome</keyword>
<evidence type="ECO:0000313" key="3">
    <source>
        <dbReference type="Proteomes" id="UP000604046"/>
    </source>
</evidence>
<keyword evidence="1" id="KW-0812">Transmembrane</keyword>
<gene>
    <name evidence="2" type="primary">RYR1</name>
    <name evidence="2" type="ORF">SNAT2548_LOCUS31988</name>
</gene>
<keyword evidence="1" id="KW-0472">Membrane</keyword>
<comment type="caution">
    <text evidence="2">The sequence shown here is derived from an EMBL/GenBank/DDBJ whole genome shotgun (WGS) entry which is preliminary data.</text>
</comment>
<name>A0A812UBX4_9DINO</name>
<dbReference type="GO" id="GO:0006816">
    <property type="term" value="P:calcium ion transport"/>
    <property type="evidence" value="ECO:0007669"/>
    <property type="project" value="InterPro"/>
</dbReference>
<dbReference type="InterPro" id="IPR015925">
    <property type="entry name" value="Ryanodine_IP3_receptor"/>
</dbReference>
<sequence>MAFNALTKFAPPELRTKLAGPLRVAAFGGGPAAELFAAVVARDLAGGTRARLAVYEWVETWRPIVDMVSDLIGEDIEYHQCDVSKSLFDGVNGHLQPADLQYDLLIFSHVLLECGRGDGEAPLQFLRDLWACCDGTVLVLDAGQARGRGCRSRPLAGSLRQVQILAGEVEAELVRINGASRTATRCDMQMFTELRASNELIADPAQVISSADTSKLQQFGQAADPQFEVGVSEEDDEAEADDQETDEKIIRPKREKACLTYTLEEQYEAYSKVEWGAAKTKIFDRFLEKVQRMLGEKYLHFLFGQARGRRSRSYVDPDFNACISWYRRQEECLVNVKRTSPEAQIDDFADLVNGEYISFVQKQYDLLGKPWPFNRAGEVIAVCINSTMLTTAIINSILVFVYTSSYSEHSILEQDIHYPNQLSVYILTFFAGLHFSLSLLWLGFYVLSYSGWIIETKAGKVDKWRDENPQLQSQLPHAEQLRISATQAKFFCSDGQLLYTLFLLAFSFLGLFVSFLFNAVNTIDLCMRIPILAKVIESMTQSVEQVAGTMVLGFCIQYIAVGAGFLLFSQGYGFADKDPVAHQISGVMLR</sequence>
<dbReference type="PANTHER" id="PTHR13715">
    <property type="entry name" value="RYANODINE RECEPTOR AND IP3 RECEPTOR"/>
    <property type="match status" value="1"/>
</dbReference>
<accession>A0A812UBX4</accession>
<feature type="transmembrane region" description="Helical" evidence="1">
    <location>
        <begin position="546"/>
        <end position="568"/>
    </location>
</feature>
<feature type="transmembrane region" description="Helical" evidence="1">
    <location>
        <begin position="379"/>
        <end position="402"/>
    </location>
</feature>
<reference evidence="2" key="1">
    <citation type="submission" date="2021-02" db="EMBL/GenBank/DDBJ databases">
        <authorList>
            <person name="Dougan E. K."/>
            <person name="Rhodes N."/>
            <person name="Thang M."/>
            <person name="Chan C."/>
        </authorList>
    </citation>
    <scope>NUCLEOTIDE SEQUENCE</scope>
</reference>
<keyword evidence="1" id="KW-1133">Transmembrane helix</keyword>
<protein>
    <submittedName>
        <fullName evidence="2">RYR1 protein</fullName>
    </submittedName>
</protein>
<dbReference type="AlphaFoldDB" id="A0A812UBX4"/>
<proteinExistence type="predicted"/>
<dbReference type="PANTHER" id="PTHR13715:SF99">
    <property type="entry name" value="INOSITOL 1,4,5-TRISPHOSPHATE RECEPTOR-LIKE PROTEIN A"/>
    <property type="match status" value="1"/>
</dbReference>
<feature type="transmembrane region" description="Helical" evidence="1">
    <location>
        <begin position="422"/>
        <end position="447"/>
    </location>
</feature>
<evidence type="ECO:0000313" key="2">
    <source>
        <dbReference type="EMBL" id="CAE7565000.1"/>
    </source>
</evidence>
<feature type="transmembrane region" description="Helical" evidence="1">
    <location>
        <begin position="497"/>
        <end position="517"/>
    </location>
</feature>
<dbReference type="EMBL" id="CAJNDS010002687">
    <property type="protein sequence ID" value="CAE7565000.1"/>
    <property type="molecule type" value="Genomic_DNA"/>
</dbReference>
<dbReference type="OrthoDB" id="294483at2759"/>